<accession>A0A1I1VFM8</accession>
<dbReference type="EMBL" id="FOMJ01000009">
    <property type="protein sequence ID" value="SFD81891.1"/>
    <property type="molecule type" value="Genomic_DNA"/>
</dbReference>
<sequence length="136" mass="15685">MFRRWWRRRRKREADANLTITGECNQCGACCAQVLLISGGRPVKSRRAFRRLVRRDPAYAMFRPVDRNGRGELRFTCDNLGGDGRCTIHDRRPQLCRDYPSVAMVRAGGELPAECSYQVVPLQDFRTLLEAARPRD</sequence>
<evidence type="ECO:0000313" key="2">
    <source>
        <dbReference type="Proteomes" id="UP000198611"/>
    </source>
</evidence>
<proteinExistence type="predicted"/>
<dbReference type="InterPro" id="IPR005358">
    <property type="entry name" value="Puta_zinc/iron-chelating_dom"/>
</dbReference>
<protein>
    <recommendedName>
        <fullName evidence="3">Zinc-or iron-chelating domain-containing protein</fullName>
    </recommendedName>
</protein>
<name>A0A1I1VFM8_9GAMM</name>
<dbReference type="Proteomes" id="UP000198611">
    <property type="component" value="Unassembled WGS sequence"/>
</dbReference>
<dbReference type="AlphaFoldDB" id="A0A1I1VFM8"/>
<evidence type="ECO:0008006" key="3">
    <source>
        <dbReference type="Google" id="ProtNLM"/>
    </source>
</evidence>
<dbReference type="OrthoDB" id="71604at2"/>
<keyword evidence="2" id="KW-1185">Reference proteome</keyword>
<evidence type="ECO:0000313" key="1">
    <source>
        <dbReference type="EMBL" id="SFD81891.1"/>
    </source>
</evidence>
<gene>
    <name evidence="1" type="ORF">SAMN05660831_02376</name>
</gene>
<reference evidence="1 2" key="1">
    <citation type="submission" date="2016-10" db="EMBL/GenBank/DDBJ databases">
        <authorList>
            <person name="de Groot N.N."/>
        </authorList>
    </citation>
    <scope>NUCLEOTIDE SEQUENCE [LARGE SCALE GENOMIC DNA]</scope>
    <source>
        <strain evidence="1 2">HL3</strain>
    </source>
</reference>
<dbReference type="STRING" id="1123397.SAMN05660831_02376"/>
<organism evidence="1 2">
    <name type="scientific">Thiohalospira halophila DSM 15071</name>
    <dbReference type="NCBI Taxonomy" id="1123397"/>
    <lineage>
        <taxon>Bacteria</taxon>
        <taxon>Pseudomonadati</taxon>
        <taxon>Pseudomonadota</taxon>
        <taxon>Gammaproteobacteria</taxon>
        <taxon>Thiohalospirales</taxon>
        <taxon>Thiohalospiraceae</taxon>
        <taxon>Thiohalospira</taxon>
    </lineage>
</organism>
<dbReference type="RefSeq" id="WP_093428988.1">
    <property type="nucleotide sequence ID" value="NZ_FOMJ01000009.1"/>
</dbReference>
<dbReference type="Pfam" id="PF03692">
    <property type="entry name" value="CxxCxxCC"/>
    <property type="match status" value="1"/>
</dbReference>